<dbReference type="GO" id="GO:0005759">
    <property type="term" value="C:mitochondrial matrix"/>
    <property type="evidence" value="ECO:0007669"/>
    <property type="project" value="TreeGrafter"/>
</dbReference>
<comment type="cofactor">
    <cofactor evidence="6">
        <name>Mg(2+)</name>
        <dbReference type="ChEBI" id="CHEBI:18420"/>
    </cofactor>
    <text evidence="6">Can also use Mn(2+) ion.</text>
</comment>
<organism evidence="7 8">
    <name type="scientific">Zygosaccharomyces rouxii</name>
    <dbReference type="NCBI Taxonomy" id="4956"/>
    <lineage>
        <taxon>Eukaryota</taxon>
        <taxon>Fungi</taxon>
        <taxon>Dikarya</taxon>
        <taxon>Ascomycota</taxon>
        <taxon>Saccharomycotina</taxon>
        <taxon>Saccharomycetes</taxon>
        <taxon>Saccharomycetales</taxon>
        <taxon>Saccharomycetaceae</taxon>
        <taxon>Zygosaccharomyces</taxon>
    </lineage>
</organism>
<evidence type="ECO:0000256" key="5">
    <source>
        <dbReference type="PIRSR" id="PIRSR001362-2"/>
    </source>
</evidence>
<dbReference type="NCBIfam" id="TIGR01346">
    <property type="entry name" value="isocit_lyase"/>
    <property type="match status" value="1"/>
</dbReference>
<dbReference type="Gene3D" id="1.10.10.850">
    <property type="match status" value="1"/>
</dbReference>
<keyword evidence="6" id="KW-0479">Metal-binding</keyword>
<dbReference type="PANTHER" id="PTHR21631:SF13">
    <property type="entry name" value="MITOCHONDRIAL 2-METHYLISOCITRATE LYASE ICL2"/>
    <property type="match status" value="1"/>
</dbReference>
<name>A0A1Q3AGI1_ZYGRO</name>
<dbReference type="InterPro" id="IPR039556">
    <property type="entry name" value="ICL/PEPM"/>
</dbReference>
<dbReference type="PIRSF" id="PIRSF001362">
    <property type="entry name" value="Isocit_lyase"/>
    <property type="match status" value="1"/>
</dbReference>
<feature type="binding site" evidence="5">
    <location>
        <begin position="233"/>
        <end position="234"/>
    </location>
    <ligand>
        <name>substrate</name>
    </ligand>
</feature>
<feature type="binding site" evidence="5">
    <location>
        <position position="486"/>
    </location>
    <ligand>
        <name>substrate</name>
    </ligand>
</feature>
<dbReference type="GO" id="GO:0004451">
    <property type="term" value="F:isocitrate lyase activity"/>
    <property type="evidence" value="ECO:0007669"/>
    <property type="project" value="InterPro"/>
</dbReference>
<accession>A0A1Q3AGI1</accession>
<dbReference type="OrthoDB" id="4078635at2759"/>
<dbReference type="EMBL" id="BDGX01000045">
    <property type="protein sequence ID" value="GAV54879.1"/>
    <property type="molecule type" value="Genomic_DNA"/>
</dbReference>
<feature type="active site" description="Proton acceptor" evidence="4">
    <location>
        <position position="232"/>
    </location>
</feature>
<comment type="similarity">
    <text evidence="1 3">Belongs to the isocitrate lyase/PEP mutase superfamily. Isocitrate lyase family.</text>
</comment>
<protein>
    <recommendedName>
        <fullName evidence="3">Isocitrate lyase</fullName>
    </recommendedName>
</protein>
<feature type="binding site" evidence="5">
    <location>
        <begin position="451"/>
        <end position="455"/>
    </location>
    <ligand>
        <name>substrate</name>
    </ligand>
</feature>
<evidence type="ECO:0000256" key="6">
    <source>
        <dbReference type="PIRSR" id="PIRSR001362-3"/>
    </source>
</evidence>
<dbReference type="AlphaFoldDB" id="A0A1Q3AGI1"/>
<dbReference type="InterPro" id="IPR015813">
    <property type="entry name" value="Pyrv/PenolPyrv_kinase-like_dom"/>
</dbReference>
<dbReference type="Proteomes" id="UP000187013">
    <property type="component" value="Unassembled WGS sequence"/>
</dbReference>
<comment type="caution">
    <text evidence="7">The sequence shown here is derived from an EMBL/GenBank/DDBJ whole genome shotgun (WGS) entry which is preliminary data.</text>
</comment>
<evidence type="ECO:0000313" key="8">
    <source>
        <dbReference type="Proteomes" id="UP000187013"/>
    </source>
</evidence>
<evidence type="ECO:0000256" key="1">
    <source>
        <dbReference type="ARBA" id="ARBA00005704"/>
    </source>
</evidence>
<keyword evidence="6" id="KW-0460">Magnesium</keyword>
<feature type="binding site" evidence="6">
    <location>
        <position position="194"/>
    </location>
    <ligand>
        <name>Mg(2+)</name>
        <dbReference type="ChEBI" id="CHEBI:18420"/>
    </ligand>
</feature>
<reference evidence="7 8" key="1">
    <citation type="submission" date="2016-08" db="EMBL/GenBank/DDBJ databases">
        <title>Draft genome sequence of allopolyploid Zygosaccharomyces rouxii.</title>
        <authorList>
            <person name="Watanabe J."/>
            <person name="Uehara K."/>
            <person name="Mogi Y."/>
            <person name="Tsukioka Y."/>
        </authorList>
    </citation>
    <scope>NUCLEOTIDE SEQUENCE [LARGE SCALE GENOMIC DNA]</scope>
    <source>
        <strain evidence="7 8">NBRC 110957</strain>
    </source>
</reference>
<sequence length="567" mass="64063">MINHILNKGTMYNGARCLTSSTSQPSSVVNLKTFVSEEVRKIEDWWAQPRYKDVKRPYSALDVLRHRGSLPVETTRYASSFQAQKLFRSLQDKFEKKLPLHTLGVIDPVQMSQLARSKEIEVTYVSGWACSSTLVGSTNEVSPDFGDYPYDTVPNQVERIFKAQQMHDKKLFLEKVEGLTNDSTTDYLKPIIADADMGHGGSTTVMKLAKLFAEKGAAAIHLEDQMVGGKRCGHLGGAVIVPSSAHLSRLVATRFQWDVMGTENLIIARTDSCNGKLLSSSSDPRDHKFIKGTIERGITPWCDRLAELESLPTVTNEQIAAEEAEWYDKHQVFTFDEALKKQVSQTEYDKYLKLKKKHLREKPFLSLREMKALASQASPTKKIEFDWDAPRTKEGYYLFNGGMEAAIERSLYFAPYADMIWLETKTPDLQQAISFSSKIHKAYPHTKLVYNLSPSFNWSAHGYKEENLKSFIWDLAKHGFVLQLVSLAGLHSDGLSFWQLARRFGEDGMKAYVDQVQRPEKLENSDVLTHQKWSGAEYVDSVMKVLQNGSSSQTLSTSGDAFTESQF</sequence>
<keyword evidence="2 3" id="KW-0456">Lyase</keyword>
<dbReference type="GO" id="GO:0019629">
    <property type="term" value="P:propionate catabolic process, 2-methylcitrate cycle"/>
    <property type="evidence" value="ECO:0007669"/>
    <property type="project" value="TreeGrafter"/>
</dbReference>
<feature type="binding site" evidence="5">
    <location>
        <begin position="126"/>
        <end position="128"/>
    </location>
    <ligand>
        <name>substrate</name>
    </ligand>
</feature>
<dbReference type="InterPro" id="IPR006254">
    <property type="entry name" value="Isocitrate_lyase"/>
</dbReference>
<evidence type="ECO:0000256" key="3">
    <source>
        <dbReference type="PIRNR" id="PIRNR001362"/>
    </source>
</evidence>
<evidence type="ECO:0000313" key="7">
    <source>
        <dbReference type="EMBL" id="GAV54879.1"/>
    </source>
</evidence>
<evidence type="ECO:0000256" key="2">
    <source>
        <dbReference type="ARBA" id="ARBA00023239"/>
    </source>
</evidence>
<dbReference type="PROSITE" id="PS00161">
    <property type="entry name" value="ISOCITRATE_LYASE"/>
    <property type="match status" value="1"/>
</dbReference>
<dbReference type="GO" id="GO:0046421">
    <property type="term" value="F:methylisocitrate lyase activity"/>
    <property type="evidence" value="ECO:0007669"/>
    <property type="project" value="TreeGrafter"/>
</dbReference>
<dbReference type="Pfam" id="PF00463">
    <property type="entry name" value="ICL"/>
    <property type="match status" value="1"/>
</dbReference>
<proteinExistence type="inferred from homology"/>
<dbReference type="SUPFAM" id="SSF51621">
    <property type="entry name" value="Phosphoenolpyruvate/pyruvate domain"/>
    <property type="match status" value="1"/>
</dbReference>
<dbReference type="InterPro" id="IPR040442">
    <property type="entry name" value="Pyrv_kinase-like_dom_sf"/>
</dbReference>
<dbReference type="InterPro" id="IPR018523">
    <property type="entry name" value="Isocitrate_lyase_ph_CS"/>
</dbReference>
<dbReference type="PANTHER" id="PTHR21631">
    <property type="entry name" value="ISOCITRATE LYASE/MALATE SYNTHASE"/>
    <property type="match status" value="1"/>
</dbReference>
<dbReference type="CDD" id="cd00377">
    <property type="entry name" value="ICL_PEPM"/>
    <property type="match status" value="1"/>
</dbReference>
<feature type="binding site" evidence="5">
    <location>
        <position position="269"/>
    </location>
    <ligand>
        <name>substrate</name>
    </ligand>
</feature>
<dbReference type="GO" id="GO:0046872">
    <property type="term" value="F:metal ion binding"/>
    <property type="evidence" value="ECO:0007669"/>
    <property type="project" value="UniProtKB-KW"/>
</dbReference>
<evidence type="ECO:0000256" key="4">
    <source>
        <dbReference type="PIRSR" id="PIRSR001362-1"/>
    </source>
</evidence>
<dbReference type="Gene3D" id="3.20.20.60">
    <property type="entry name" value="Phosphoenolpyruvate-binding domains"/>
    <property type="match status" value="1"/>
</dbReference>
<gene>
    <name evidence="7" type="ORF">ZYGR_0AS02020</name>
</gene>